<dbReference type="RefSeq" id="YP_010049720.1">
    <property type="nucleotide sequence ID" value="NC_054393.1"/>
</dbReference>
<dbReference type="Gene3D" id="1.10.260.40">
    <property type="entry name" value="lambda repressor-like DNA-binding domains"/>
    <property type="match status" value="1"/>
</dbReference>
<keyword evidence="3" id="KW-1185">Reference proteome</keyword>
<evidence type="ECO:0000313" key="2">
    <source>
        <dbReference type="EMBL" id="QBP29708.1"/>
    </source>
</evidence>
<dbReference type="InterPro" id="IPR010982">
    <property type="entry name" value="Lambda_DNA-bd_dom_sf"/>
</dbReference>
<dbReference type="GeneID" id="63743043"/>
<dbReference type="InterPro" id="IPR001387">
    <property type="entry name" value="Cro/C1-type_HTH"/>
</dbReference>
<dbReference type="PROSITE" id="PS50943">
    <property type="entry name" value="HTH_CROC1"/>
    <property type="match status" value="1"/>
</dbReference>
<dbReference type="EMBL" id="MK494099">
    <property type="protein sequence ID" value="QBP29708.1"/>
    <property type="molecule type" value="Genomic_DNA"/>
</dbReference>
<evidence type="ECO:0000313" key="3">
    <source>
        <dbReference type="Proteomes" id="UP000294565"/>
    </source>
</evidence>
<dbReference type="SMART" id="SM00530">
    <property type="entry name" value="HTH_XRE"/>
    <property type="match status" value="1"/>
</dbReference>
<feature type="domain" description="HTH cro/C1-type" evidence="1">
    <location>
        <begin position="26"/>
        <end position="80"/>
    </location>
</feature>
<name>A0A482JAG7_9CAUD</name>
<protein>
    <submittedName>
        <fullName evidence="2">Immunity repressor</fullName>
    </submittedName>
</protein>
<dbReference type="SUPFAM" id="SSF47413">
    <property type="entry name" value="lambda repressor-like DNA-binding domains"/>
    <property type="match status" value="1"/>
</dbReference>
<evidence type="ECO:0000259" key="1">
    <source>
        <dbReference type="PROSITE" id="PS50943"/>
    </source>
</evidence>
<reference evidence="2 3" key="1">
    <citation type="submission" date="2019-02" db="EMBL/GenBank/DDBJ databases">
        <authorList>
            <person name="Kanzanas C."/>
            <person name="Smith M.A."/>
            <person name="Zack K.M."/>
            <person name="Garlena R.A."/>
            <person name="Russell D.A."/>
            <person name="Pope W.H."/>
            <person name="Jacobs-Sera D."/>
            <person name="Hatfull G.F."/>
        </authorList>
    </citation>
    <scope>NUCLEOTIDE SEQUENCE [LARGE SCALE GENOMIC DNA]</scope>
</reference>
<dbReference type="Proteomes" id="UP000294565">
    <property type="component" value="Segment"/>
</dbReference>
<dbReference type="KEGG" id="vg:63743043"/>
<dbReference type="CDD" id="cd00093">
    <property type="entry name" value="HTH_XRE"/>
    <property type="match status" value="1"/>
</dbReference>
<gene>
    <name evidence="2" type="primary">53</name>
    <name evidence="2" type="ORF">SEA_TYPHA_53</name>
</gene>
<organism evidence="2 3">
    <name type="scientific">Mycobacterium phage Typha</name>
    <dbReference type="NCBI Taxonomy" id="2517971"/>
    <lineage>
        <taxon>Viruses</taxon>
        <taxon>Duplodnaviria</taxon>
        <taxon>Heunggongvirae</taxon>
        <taxon>Uroviricota</taxon>
        <taxon>Caudoviricetes</taxon>
        <taxon>Typhavirus</taxon>
        <taxon>Typhavirus typha</taxon>
    </lineage>
</organism>
<dbReference type="Pfam" id="PF01381">
    <property type="entry name" value="HTH_3"/>
    <property type="match status" value="1"/>
</dbReference>
<dbReference type="GO" id="GO:0003677">
    <property type="term" value="F:DNA binding"/>
    <property type="evidence" value="ECO:0007669"/>
    <property type="project" value="InterPro"/>
</dbReference>
<sequence length="133" mass="14856">MRVTIRDMTSAYEKGFIPPNRLKYRLWIAREEAGLSQQELADAMGVTRHVISNAERGVTRPRKVVLNAWALACGVPVSWLESGIGEFVPPSPDDDTANKVRPEGFEPPTFWFGTQHHLRLVDGDNQQTRGAVA</sequence>
<proteinExistence type="predicted"/>
<accession>A0A482JAG7</accession>